<reference evidence="2" key="1">
    <citation type="submission" date="2021-07" db="EMBL/GenBank/DDBJ databases">
        <authorList>
            <person name="Catto M.A."/>
            <person name="Jacobson A."/>
            <person name="Kennedy G."/>
            <person name="Labadie P."/>
            <person name="Hunt B.G."/>
            <person name="Srinivasan R."/>
        </authorList>
    </citation>
    <scope>NUCLEOTIDE SEQUENCE</scope>
    <source>
        <strain evidence="2">PL_HMW_Pooled</strain>
        <tissue evidence="2">Head</tissue>
    </source>
</reference>
<comment type="caution">
    <text evidence="2">The sequence shown here is derived from an EMBL/GenBank/DDBJ whole genome shotgun (WGS) entry which is preliminary data.</text>
</comment>
<name>A0AAE1LFI9_9NEOP</name>
<feature type="non-terminal residue" evidence="2">
    <location>
        <position position="1"/>
    </location>
</feature>
<reference evidence="2" key="2">
    <citation type="journal article" date="2023" name="BMC Genomics">
        <title>Pest status, molecular evolution, and epigenetic factors derived from the genome assembly of Frankliniella fusca, a thysanopteran phytovirus vector.</title>
        <authorList>
            <person name="Catto M.A."/>
            <person name="Labadie P.E."/>
            <person name="Jacobson A.L."/>
            <person name="Kennedy G.G."/>
            <person name="Srinivasan R."/>
            <person name="Hunt B.G."/>
        </authorList>
    </citation>
    <scope>NUCLEOTIDE SEQUENCE</scope>
    <source>
        <strain evidence="2">PL_HMW_Pooled</strain>
    </source>
</reference>
<protein>
    <submittedName>
        <fullName evidence="2">Granule-bound starch synthase 1, chloroplastic/amyloplastic</fullName>
    </submittedName>
</protein>
<dbReference type="AlphaFoldDB" id="A0AAE1LFI9"/>
<proteinExistence type="predicted"/>
<dbReference type="Proteomes" id="UP001219518">
    <property type="component" value="Unassembled WGS sequence"/>
</dbReference>
<feature type="compositionally biased region" description="Acidic residues" evidence="1">
    <location>
        <begin position="191"/>
        <end position="214"/>
    </location>
</feature>
<accession>A0AAE1LFI9</accession>
<keyword evidence="3" id="KW-1185">Reference proteome</keyword>
<sequence>TVKPTTVVRIFKGKVQRDNFEMDGMATFIESFINEPCKPADMTEKPHELPKCYERLERLPASKIPFDVNNRAGVCRDTKILCPVDGNMWNSFNHINRHKTPFDGKRIRTYVQGFFSSNTRGPFYREDILNDIERHVAKGRDSLNSYITNLFHCAGVGLTDKLAEAMPFYKMQEIFRVDTDVKKSKKVEVDLQADLEPETTSEESANEEESVSEK</sequence>
<gene>
    <name evidence="2" type="ORF">KUF71_025920</name>
</gene>
<evidence type="ECO:0000313" key="2">
    <source>
        <dbReference type="EMBL" id="KAK3916819.1"/>
    </source>
</evidence>
<evidence type="ECO:0000256" key="1">
    <source>
        <dbReference type="SAM" id="MobiDB-lite"/>
    </source>
</evidence>
<organism evidence="2 3">
    <name type="scientific">Frankliniella fusca</name>
    <dbReference type="NCBI Taxonomy" id="407009"/>
    <lineage>
        <taxon>Eukaryota</taxon>
        <taxon>Metazoa</taxon>
        <taxon>Ecdysozoa</taxon>
        <taxon>Arthropoda</taxon>
        <taxon>Hexapoda</taxon>
        <taxon>Insecta</taxon>
        <taxon>Pterygota</taxon>
        <taxon>Neoptera</taxon>
        <taxon>Paraneoptera</taxon>
        <taxon>Thysanoptera</taxon>
        <taxon>Terebrantia</taxon>
        <taxon>Thripoidea</taxon>
        <taxon>Thripidae</taxon>
        <taxon>Frankliniella</taxon>
    </lineage>
</organism>
<feature type="region of interest" description="Disordered" evidence="1">
    <location>
        <begin position="190"/>
        <end position="214"/>
    </location>
</feature>
<evidence type="ECO:0000313" key="3">
    <source>
        <dbReference type="Proteomes" id="UP001219518"/>
    </source>
</evidence>
<dbReference type="EMBL" id="JAHWGI010000608">
    <property type="protein sequence ID" value="KAK3916819.1"/>
    <property type="molecule type" value="Genomic_DNA"/>
</dbReference>